<evidence type="ECO:0000313" key="17">
    <source>
        <dbReference type="Proteomes" id="UP000215914"/>
    </source>
</evidence>
<reference evidence="15 17" key="1">
    <citation type="journal article" date="2017" name="Nature">
        <title>The sunflower genome provides insights into oil metabolism, flowering and Asterid evolution.</title>
        <authorList>
            <person name="Badouin H."/>
            <person name="Gouzy J."/>
            <person name="Grassa C.J."/>
            <person name="Murat F."/>
            <person name="Staton S.E."/>
            <person name="Cottret L."/>
            <person name="Lelandais-Briere C."/>
            <person name="Owens G.L."/>
            <person name="Carrere S."/>
            <person name="Mayjonade B."/>
            <person name="Legrand L."/>
            <person name="Gill N."/>
            <person name="Kane N.C."/>
            <person name="Bowers J.E."/>
            <person name="Hubner S."/>
            <person name="Bellec A."/>
            <person name="Berard A."/>
            <person name="Berges H."/>
            <person name="Blanchet N."/>
            <person name="Boniface M.C."/>
            <person name="Brunel D."/>
            <person name="Catrice O."/>
            <person name="Chaidir N."/>
            <person name="Claudel C."/>
            <person name="Donnadieu C."/>
            <person name="Faraut T."/>
            <person name="Fievet G."/>
            <person name="Helmstetter N."/>
            <person name="King M."/>
            <person name="Knapp S.J."/>
            <person name="Lai Z."/>
            <person name="Le Paslier M.C."/>
            <person name="Lippi Y."/>
            <person name="Lorenzon L."/>
            <person name="Mandel J.R."/>
            <person name="Marage G."/>
            <person name="Marchand G."/>
            <person name="Marquand E."/>
            <person name="Bret-Mestries E."/>
            <person name="Morien E."/>
            <person name="Nambeesan S."/>
            <person name="Nguyen T."/>
            <person name="Pegot-Espagnet P."/>
            <person name="Pouilly N."/>
            <person name="Raftis F."/>
            <person name="Sallet E."/>
            <person name="Schiex T."/>
            <person name="Thomas J."/>
            <person name="Vandecasteele C."/>
            <person name="Vares D."/>
            <person name="Vear F."/>
            <person name="Vautrin S."/>
            <person name="Crespi M."/>
            <person name="Mangin B."/>
            <person name="Burke J.M."/>
            <person name="Salse J."/>
            <person name="Munos S."/>
            <person name="Vincourt P."/>
            <person name="Rieseberg L.H."/>
            <person name="Langlade N.B."/>
        </authorList>
    </citation>
    <scope>NUCLEOTIDE SEQUENCE [LARGE SCALE GENOMIC DNA]</scope>
    <source>
        <strain evidence="17">cv. SF193</strain>
        <tissue evidence="15">Leaves</tissue>
    </source>
</reference>
<dbReference type="GO" id="GO:0005886">
    <property type="term" value="C:plasma membrane"/>
    <property type="evidence" value="ECO:0007669"/>
    <property type="project" value="UniProtKB-SubCell"/>
</dbReference>
<keyword evidence="6 12" id="KW-0732">Signal</keyword>
<feature type="domain" description="Leucine-rich repeat-containing N-terminal plant-type" evidence="13">
    <location>
        <begin position="27"/>
        <end position="67"/>
    </location>
</feature>
<dbReference type="STRING" id="4232.A0A251UG67"/>
<keyword evidence="17" id="KW-1185">Reference proteome</keyword>
<dbReference type="Pfam" id="PF08263">
    <property type="entry name" value="LRRNT_2"/>
    <property type="match status" value="1"/>
</dbReference>
<dbReference type="Pfam" id="PF00560">
    <property type="entry name" value="LRR_1"/>
    <property type="match status" value="7"/>
</dbReference>
<feature type="chain" id="PRO_5012422611" evidence="12">
    <location>
        <begin position="22"/>
        <end position="806"/>
    </location>
</feature>
<keyword evidence="8 11" id="KW-1133">Transmembrane helix</keyword>
<dbReference type="AlphaFoldDB" id="A0A251UG67"/>
<comment type="subcellular location">
    <subcellularLocation>
        <location evidence="1">Cell membrane</location>
        <topology evidence="1">Single-pass type I membrane protein</topology>
    </subcellularLocation>
</comment>
<name>A0A251UG67_HELAN</name>
<evidence type="ECO:0000256" key="7">
    <source>
        <dbReference type="ARBA" id="ARBA00022737"/>
    </source>
</evidence>
<evidence type="ECO:0000256" key="4">
    <source>
        <dbReference type="ARBA" id="ARBA00022614"/>
    </source>
</evidence>
<evidence type="ECO:0000256" key="5">
    <source>
        <dbReference type="ARBA" id="ARBA00022692"/>
    </source>
</evidence>
<evidence type="ECO:0000256" key="2">
    <source>
        <dbReference type="ARBA" id="ARBA00009592"/>
    </source>
</evidence>
<dbReference type="SMART" id="SM00365">
    <property type="entry name" value="LRR_SD22"/>
    <property type="match status" value="5"/>
</dbReference>
<evidence type="ECO:0000313" key="15">
    <source>
        <dbReference type="EMBL" id="KAF5800094.1"/>
    </source>
</evidence>
<dbReference type="FunFam" id="3.80.10.10:FF:000275">
    <property type="entry name" value="Leucine-rich repeat receptor-like protein kinase"/>
    <property type="match status" value="1"/>
</dbReference>
<dbReference type="Gene3D" id="3.80.10.10">
    <property type="entry name" value="Ribonuclease Inhibitor"/>
    <property type="match status" value="2"/>
</dbReference>
<dbReference type="FunFam" id="3.80.10.10:FF:000213">
    <property type="entry name" value="Tyrosine-sulfated glycopeptide receptor 1"/>
    <property type="match status" value="1"/>
</dbReference>
<dbReference type="SMART" id="SM00369">
    <property type="entry name" value="LRR_TYP"/>
    <property type="match status" value="8"/>
</dbReference>
<keyword evidence="9 11" id="KW-0472">Membrane</keyword>
<dbReference type="EMBL" id="CM007896">
    <property type="protein sequence ID" value="OTG21291.1"/>
    <property type="molecule type" value="Genomic_DNA"/>
</dbReference>
<dbReference type="InterPro" id="IPR055414">
    <property type="entry name" value="LRR_R13L4/SHOC2-like"/>
</dbReference>
<evidence type="ECO:0000256" key="1">
    <source>
        <dbReference type="ARBA" id="ARBA00004251"/>
    </source>
</evidence>
<sequence>MMHKCVMSLVVCILFMSGGLGRSCIEKERQALLDVKANLNNFHGHLDDWGREEEKMDCCKWEGITCSNHNGHVIELDLSFKGIAGKISPSLQVLNQLKILNLNYINFQSNHLPKFLGYLPKLESLDISGANLSGPIPYQLGNLSNLLHLDLSSNSLGGSIPFSFVDLTSLTYLNLSQNQLVGAIPKSFGNIVGQFENLTYLDVGHNLLNGRIPSFIGYNLGQLSNLEYLDFSSNSLEGVVTEVHFQKLTQLYYLDLSFNSLVLDLNFHERIPFQISIIKLQSCKLGPGFPVWIKPHEFLNHLDISNAGISDGVPDWFWDLPTALQFLNLSSNQIKGMLPNMGLTFSGSTGMDLSNNHFEGRVPSLPFGLAALNLSGNRFSGTLSFLCEIGQFLTFLDLSNNSLTGRLPDCWMKFQEKLVVLSLSDNNLSGEIPSSLGFLLNLEALSLRTNNFVGEVPMSLSNCTRLRFVDLGENKLSGVIPEWIGEKLSKLYALVLGSNRFYGRLPLQLCWLYNLQVLDLSNNGLSGNIPRCFNNFTSMARKVFKDDLGTHSYSTFGGRIPGRNPAPRACRSIINCRRLQFRETNEAQYSDNAWVVWKGTERLFGRSGLQLLKSIDLSRNNLSGKVPHEITSLYELISLNHSMNKLHGEVPKDMGLLRHLESLDLSNNEFSGHIPWSLAQLNFLSYLDLSYNNLSGRIPIGSQLQRFSYTSYSGNPQLCGPPLTPRCGFAPVAGKKDVEEDEEDSWKSYYTGMGAGFAVGFSGICGALVLNHRCRYFFFALLSYIKDWIYVTTVVHFGKLERNLRR</sequence>
<gene>
    <name evidence="16" type="primary">AtRLP26</name>
    <name evidence="16" type="ORF">HannXRQ_Chr07g0202541</name>
    <name evidence="15" type="ORF">HanXRQr2_Chr07g0312051</name>
</gene>
<evidence type="ECO:0000259" key="13">
    <source>
        <dbReference type="Pfam" id="PF08263"/>
    </source>
</evidence>
<dbReference type="PANTHER" id="PTHR48063:SF103">
    <property type="entry name" value="LEUCINE-RICH RECEPTOR-LIKE KINASE FAMILY PROTEIN"/>
    <property type="match status" value="1"/>
</dbReference>
<feature type="domain" description="Disease resistance R13L4/SHOC-2-like LRR" evidence="14">
    <location>
        <begin position="85"/>
        <end position="338"/>
    </location>
</feature>
<dbReference type="PRINTS" id="PR00019">
    <property type="entry name" value="LEURICHRPT"/>
</dbReference>
<evidence type="ECO:0000256" key="3">
    <source>
        <dbReference type="ARBA" id="ARBA00022475"/>
    </source>
</evidence>
<evidence type="ECO:0000256" key="8">
    <source>
        <dbReference type="ARBA" id="ARBA00022989"/>
    </source>
</evidence>
<evidence type="ECO:0000256" key="10">
    <source>
        <dbReference type="ARBA" id="ARBA00023180"/>
    </source>
</evidence>
<accession>A0A251UG67</accession>
<feature type="signal peptide" evidence="12">
    <location>
        <begin position="1"/>
        <end position="21"/>
    </location>
</feature>
<dbReference type="SUPFAM" id="SSF52058">
    <property type="entry name" value="L domain-like"/>
    <property type="match status" value="2"/>
</dbReference>
<feature type="transmembrane region" description="Helical" evidence="11">
    <location>
        <begin position="749"/>
        <end position="770"/>
    </location>
</feature>
<feature type="transmembrane region" description="Helical" evidence="11">
    <location>
        <begin position="777"/>
        <end position="798"/>
    </location>
</feature>
<keyword evidence="7" id="KW-0677">Repeat</keyword>
<dbReference type="GO" id="GO:0051707">
    <property type="term" value="P:response to other organism"/>
    <property type="evidence" value="ECO:0007669"/>
    <property type="project" value="UniProtKB-ARBA"/>
</dbReference>
<dbReference type="Pfam" id="PF23598">
    <property type="entry name" value="LRR_14"/>
    <property type="match status" value="1"/>
</dbReference>
<proteinExistence type="inferred from homology"/>
<dbReference type="GO" id="GO:0006952">
    <property type="term" value="P:defense response"/>
    <property type="evidence" value="ECO:0007669"/>
    <property type="project" value="UniProtKB-ARBA"/>
</dbReference>
<evidence type="ECO:0000256" key="12">
    <source>
        <dbReference type="SAM" id="SignalP"/>
    </source>
</evidence>
<dbReference type="EMBL" id="MNCJ02000322">
    <property type="protein sequence ID" value="KAF5800094.1"/>
    <property type="molecule type" value="Genomic_DNA"/>
</dbReference>
<protein>
    <submittedName>
        <fullName evidence="15">Leucine-rich repeat-containing, plant-type, leucine-rich repeat domain superfamily</fullName>
    </submittedName>
    <submittedName>
        <fullName evidence="16">Putative receptor like protein 26</fullName>
    </submittedName>
</protein>
<keyword evidence="5 11" id="KW-0812">Transmembrane</keyword>
<keyword evidence="10" id="KW-0325">Glycoprotein</keyword>
<dbReference type="InterPro" id="IPR032675">
    <property type="entry name" value="LRR_dom_sf"/>
</dbReference>
<reference evidence="15" key="3">
    <citation type="submission" date="2020-06" db="EMBL/GenBank/DDBJ databases">
        <title>Helianthus annuus Genome sequencing and assembly Release 2.</title>
        <authorList>
            <person name="Gouzy J."/>
            <person name="Langlade N."/>
            <person name="Munos S."/>
        </authorList>
    </citation>
    <scope>NUCLEOTIDE SEQUENCE</scope>
    <source>
        <tissue evidence="15">Leaves</tissue>
    </source>
</reference>
<dbReference type="Proteomes" id="UP000215914">
    <property type="component" value="Chromosome 7"/>
</dbReference>
<evidence type="ECO:0000256" key="11">
    <source>
        <dbReference type="SAM" id="Phobius"/>
    </source>
</evidence>
<dbReference type="Gramene" id="mRNA:HanXRQr2_Chr07g0312051">
    <property type="protein sequence ID" value="mRNA:HanXRQr2_Chr07g0312051"/>
    <property type="gene ID" value="HanXRQr2_Chr07g0312051"/>
</dbReference>
<evidence type="ECO:0000256" key="9">
    <source>
        <dbReference type="ARBA" id="ARBA00023136"/>
    </source>
</evidence>
<reference evidence="16" key="2">
    <citation type="submission" date="2017-02" db="EMBL/GenBank/DDBJ databases">
        <title>Sunflower complete genome.</title>
        <authorList>
            <person name="Langlade N."/>
            <person name="Munos S."/>
        </authorList>
    </citation>
    <scope>NUCLEOTIDE SEQUENCE [LARGE SCALE GENOMIC DNA]</scope>
    <source>
        <tissue evidence="16">Leaves</tissue>
    </source>
</reference>
<evidence type="ECO:0000256" key="6">
    <source>
        <dbReference type="ARBA" id="ARBA00022729"/>
    </source>
</evidence>
<comment type="similarity">
    <text evidence="2">Belongs to the RLP family.</text>
</comment>
<dbReference type="InterPro" id="IPR003591">
    <property type="entry name" value="Leu-rich_rpt_typical-subtyp"/>
</dbReference>
<dbReference type="OMA" id="NFHERIP"/>
<dbReference type="InterPro" id="IPR046956">
    <property type="entry name" value="RLP23-like"/>
</dbReference>
<dbReference type="InParanoid" id="A0A251UG67"/>
<dbReference type="FunFam" id="3.80.10.10:FF:000095">
    <property type="entry name" value="LRR receptor-like serine/threonine-protein kinase GSO1"/>
    <property type="match status" value="1"/>
</dbReference>
<dbReference type="InterPro" id="IPR001611">
    <property type="entry name" value="Leu-rich_rpt"/>
</dbReference>
<keyword evidence="4" id="KW-0433">Leucine-rich repeat</keyword>
<keyword evidence="16" id="KW-0675">Receptor</keyword>
<evidence type="ECO:0000313" key="16">
    <source>
        <dbReference type="EMBL" id="OTG21291.1"/>
    </source>
</evidence>
<dbReference type="PANTHER" id="PTHR48063">
    <property type="entry name" value="LRR RECEPTOR-LIKE KINASE"/>
    <property type="match status" value="1"/>
</dbReference>
<organism evidence="16 17">
    <name type="scientific">Helianthus annuus</name>
    <name type="common">Common sunflower</name>
    <dbReference type="NCBI Taxonomy" id="4232"/>
    <lineage>
        <taxon>Eukaryota</taxon>
        <taxon>Viridiplantae</taxon>
        <taxon>Streptophyta</taxon>
        <taxon>Embryophyta</taxon>
        <taxon>Tracheophyta</taxon>
        <taxon>Spermatophyta</taxon>
        <taxon>Magnoliopsida</taxon>
        <taxon>eudicotyledons</taxon>
        <taxon>Gunneridae</taxon>
        <taxon>Pentapetalae</taxon>
        <taxon>asterids</taxon>
        <taxon>campanulids</taxon>
        <taxon>Asterales</taxon>
        <taxon>Asteraceae</taxon>
        <taxon>Asteroideae</taxon>
        <taxon>Heliantheae alliance</taxon>
        <taxon>Heliantheae</taxon>
        <taxon>Helianthus</taxon>
    </lineage>
</organism>
<dbReference type="InterPro" id="IPR013210">
    <property type="entry name" value="LRR_N_plant-typ"/>
</dbReference>
<keyword evidence="3" id="KW-1003">Cell membrane</keyword>
<evidence type="ECO:0000259" key="14">
    <source>
        <dbReference type="Pfam" id="PF23598"/>
    </source>
</evidence>